<reference evidence="4" key="1">
    <citation type="submission" date="2017-02" db="EMBL/GenBank/DDBJ databases">
        <authorList>
            <person name="Varghese N."/>
            <person name="Submissions S."/>
        </authorList>
    </citation>
    <scope>NUCLEOTIDE SEQUENCE [LARGE SCALE GENOMIC DNA]</scope>
    <source>
        <strain evidence="4">DSM 23546</strain>
    </source>
</reference>
<dbReference type="OrthoDB" id="513408at2"/>
<evidence type="ECO:0000259" key="2">
    <source>
        <dbReference type="Pfam" id="PF00266"/>
    </source>
</evidence>
<dbReference type="InterPro" id="IPR015421">
    <property type="entry name" value="PyrdxlP-dep_Trfase_major"/>
</dbReference>
<dbReference type="EMBL" id="FUYL01000009">
    <property type="protein sequence ID" value="SKB71321.1"/>
    <property type="molecule type" value="Genomic_DNA"/>
</dbReference>
<protein>
    <submittedName>
        <fullName evidence="3">Selenocysteine lyase/Cysteine desulfurase</fullName>
    </submittedName>
</protein>
<dbReference type="InterPro" id="IPR015424">
    <property type="entry name" value="PyrdxlP-dep_Trfase"/>
</dbReference>
<dbReference type="GO" id="GO:0016829">
    <property type="term" value="F:lyase activity"/>
    <property type="evidence" value="ECO:0007669"/>
    <property type="project" value="UniProtKB-KW"/>
</dbReference>
<evidence type="ECO:0000313" key="4">
    <source>
        <dbReference type="Proteomes" id="UP000190339"/>
    </source>
</evidence>
<dbReference type="RefSeq" id="WP_079513364.1">
    <property type="nucleotide sequence ID" value="NZ_CAXBOB010000035.1"/>
</dbReference>
<dbReference type="SUPFAM" id="SSF53383">
    <property type="entry name" value="PLP-dependent transferases"/>
    <property type="match status" value="1"/>
</dbReference>
<dbReference type="PANTHER" id="PTHR43586">
    <property type="entry name" value="CYSTEINE DESULFURASE"/>
    <property type="match status" value="1"/>
</dbReference>
<dbReference type="Gene3D" id="3.40.640.10">
    <property type="entry name" value="Type I PLP-dependent aspartate aminotransferase-like (Major domain)"/>
    <property type="match status" value="1"/>
</dbReference>
<dbReference type="InterPro" id="IPR000192">
    <property type="entry name" value="Aminotrans_V_dom"/>
</dbReference>
<dbReference type="STRING" id="561365.SAMN05660866_02945"/>
<keyword evidence="1" id="KW-0663">Pyridoxal phosphate</keyword>
<dbReference type="Proteomes" id="UP000190339">
    <property type="component" value="Unassembled WGS sequence"/>
</dbReference>
<dbReference type="InterPro" id="IPR015422">
    <property type="entry name" value="PyrdxlP-dep_Trfase_small"/>
</dbReference>
<dbReference type="Pfam" id="PF00266">
    <property type="entry name" value="Aminotran_5"/>
    <property type="match status" value="1"/>
</dbReference>
<evidence type="ECO:0000256" key="1">
    <source>
        <dbReference type="ARBA" id="ARBA00022898"/>
    </source>
</evidence>
<name>A0A1T5DIB9_9FLAO</name>
<evidence type="ECO:0000313" key="3">
    <source>
        <dbReference type="EMBL" id="SKB71321.1"/>
    </source>
</evidence>
<dbReference type="Gene3D" id="3.90.1150.10">
    <property type="entry name" value="Aspartate Aminotransferase, domain 1"/>
    <property type="match status" value="1"/>
</dbReference>
<keyword evidence="3" id="KW-0456">Lyase</keyword>
<accession>A0A1T5DIB9</accession>
<dbReference type="AlphaFoldDB" id="A0A1T5DIB9"/>
<keyword evidence="4" id="KW-1185">Reference proteome</keyword>
<gene>
    <name evidence="3" type="ORF">SAMN05660866_02945</name>
</gene>
<feature type="domain" description="Aminotransferase class V" evidence="2">
    <location>
        <begin position="46"/>
        <end position="352"/>
    </location>
</feature>
<proteinExistence type="predicted"/>
<dbReference type="PANTHER" id="PTHR43586:SF15">
    <property type="entry name" value="BLR3095 PROTEIN"/>
    <property type="match status" value="1"/>
</dbReference>
<organism evidence="3 4">
    <name type="scientific">Maribacter arcticus</name>
    <dbReference type="NCBI Taxonomy" id="561365"/>
    <lineage>
        <taxon>Bacteria</taxon>
        <taxon>Pseudomonadati</taxon>
        <taxon>Bacteroidota</taxon>
        <taxon>Flavobacteriia</taxon>
        <taxon>Flavobacteriales</taxon>
        <taxon>Flavobacteriaceae</taxon>
        <taxon>Maribacter</taxon>
    </lineage>
</organism>
<sequence length="361" mass="41468">MEKFRKEFPVLRKGIYANTAVYGLLYESLLDWRQEHDLDFLIHGSDMRIKALKVISDTRQTVGEFFNCKRENVALVNNFSTGLNVLLEGLHPKQKVLLIENDYPSLNWGFENRDFDIHYLKMTSNLEERIQEIIEKEQIDVLALSLVQWLDGFSIDLEFLKQLKNTFPDILIIADGTQFCGSMRFDFDNSGIDVVGASAYKWLLSGYGNGFMLFSERVKEEASINNIGFNAANGDLDKKNTIRFAKLFEPGHLSSLTFGSLKFSLDYFTKIGIDKITEQNRKLSEKAKSEFQALGLLDEKFKKRESHSTIFNIKADDAIFQHLLANDVYCAQRGQGVRLSFHFYNTESEIDSIVKILKTSR</sequence>